<gene>
    <name evidence="1" type="ORF">OX90_14935</name>
</gene>
<sequence>MNLEHALGVIASDITPAEDREAVCRVAEHIFAHKSEIKHLSYSAIAQLAQVQLPEQLLKLTQYLIGERTKLLEMKFELIIDNEITPLDDETIYHAETSGELIHPETGIAVDNYDRYVYPYFIVSPEVDNG</sequence>
<keyword evidence="2" id="KW-1185">Reference proteome</keyword>
<proteinExistence type="predicted"/>
<reference evidence="1 2" key="1">
    <citation type="submission" date="2015-09" db="EMBL/GenBank/DDBJ databases">
        <title>Genome analysis of Pseudomonas syringae pv. porri LMG.</title>
        <authorList>
            <person name="Rombouts S."/>
        </authorList>
    </citation>
    <scope>NUCLEOTIDE SEQUENCE [LARGE SCALE GENOMIC DNA]</scope>
    <source>
        <strain evidence="1 2">LMG 28496</strain>
    </source>
</reference>
<evidence type="ECO:0000313" key="2">
    <source>
        <dbReference type="Proteomes" id="UP000037201"/>
    </source>
</evidence>
<comment type="caution">
    <text evidence="1">The sequence shown here is derived from an EMBL/GenBank/DDBJ whole genome shotgun (WGS) entry which is preliminary data.</text>
</comment>
<accession>A0ABR5JMQ1</accession>
<protein>
    <submittedName>
        <fullName evidence="1">Uncharacterized protein</fullName>
    </submittedName>
</protein>
<dbReference type="Proteomes" id="UP000037201">
    <property type="component" value="Unassembled WGS sequence"/>
</dbReference>
<dbReference type="EMBL" id="JUEU01000162">
    <property type="protein sequence ID" value="KOP58439.1"/>
    <property type="molecule type" value="Genomic_DNA"/>
</dbReference>
<name>A0ABR5JMQ1_9PSED</name>
<dbReference type="RefSeq" id="WP_053480325.1">
    <property type="nucleotide sequence ID" value="NZ_JTHM01000034.1"/>
</dbReference>
<evidence type="ECO:0000313" key="1">
    <source>
        <dbReference type="EMBL" id="KOP58439.1"/>
    </source>
</evidence>
<organism evidence="1 2">
    <name type="scientific">Pseudomonas coronafaciens pv. porri</name>
    <dbReference type="NCBI Taxonomy" id="83964"/>
    <lineage>
        <taxon>Bacteria</taxon>
        <taxon>Pseudomonadati</taxon>
        <taxon>Pseudomonadota</taxon>
        <taxon>Gammaproteobacteria</taxon>
        <taxon>Pseudomonadales</taxon>
        <taxon>Pseudomonadaceae</taxon>
        <taxon>Pseudomonas</taxon>
        <taxon>Pseudomonas coronafaciens</taxon>
    </lineage>
</organism>